<protein>
    <submittedName>
        <fullName evidence="1">Uncharacterized protein</fullName>
    </submittedName>
</protein>
<reference evidence="2" key="1">
    <citation type="submission" date="2015-07" db="EMBL/GenBank/DDBJ databases">
        <authorList>
            <person name="Rodrigo-Torres Lidia"/>
            <person name="Arahal R.David."/>
        </authorList>
    </citation>
    <scope>NUCLEOTIDE SEQUENCE [LARGE SCALE GENOMIC DNA]</scope>
    <source>
        <strain evidence="2">CECT 5112</strain>
    </source>
</reference>
<dbReference type="AlphaFoldDB" id="A0A0M7AP71"/>
<organism evidence="1 2">
    <name type="scientific">Roseibium alexandrii</name>
    <dbReference type="NCBI Taxonomy" id="388408"/>
    <lineage>
        <taxon>Bacteria</taxon>
        <taxon>Pseudomonadati</taxon>
        <taxon>Pseudomonadota</taxon>
        <taxon>Alphaproteobacteria</taxon>
        <taxon>Hyphomicrobiales</taxon>
        <taxon>Stappiaceae</taxon>
        <taxon>Roseibium</taxon>
    </lineage>
</organism>
<keyword evidence="2" id="KW-1185">Reference proteome</keyword>
<evidence type="ECO:0000313" key="1">
    <source>
        <dbReference type="EMBL" id="CTQ75414.1"/>
    </source>
</evidence>
<sequence length="35" mass="4014">MELGAAVLCRYRTVEMRLSLLSQDNLNNLIQVSDF</sequence>
<gene>
    <name evidence="1" type="ORF">LAX5112_04221</name>
</gene>
<accession>A0A0M7AP71</accession>
<name>A0A0M7AP71_9HYPH</name>
<dbReference type="STRING" id="388408.LAX5112_04221"/>
<dbReference type="EMBL" id="CXWD01000021">
    <property type="protein sequence ID" value="CTQ75414.1"/>
    <property type="molecule type" value="Genomic_DNA"/>
</dbReference>
<proteinExistence type="predicted"/>
<evidence type="ECO:0000313" key="2">
    <source>
        <dbReference type="Proteomes" id="UP000053235"/>
    </source>
</evidence>
<dbReference type="Proteomes" id="UP000053235">
    <property type="component" value="Unassembled WGS sequence"/>
</dbReference>